<dbReference type="PROSITE" id="PS00141">
    <property type="entry name" value="ASP_PROTEASE"/>
    <property type="match status" value="1"/>
</dbReference>
<feature type="coiled-coil region" evidence="1">
    <location>
        <begin position="50"/>
        <end position="81"/>
    </location>
</feature>
<dbReference type="EMBL" id="WSZM01000161">
    <property type="protein sequence ID" value="KAF4039829.1"/>
    <property type="molecule type" value="Genomic_DNA"/>
</dbReference>
<comment type="caution">
    <text evidence="3">The sequence shown here is derived from an EMBL/GenBank/DDBJ whole genome shotgun (WGS) entry which is preliminary data.</text>
</comment>
<dbReference type="InterPro" id="IPR001969">
    <property type="entry name" value="Aspartic_peptidase_AS"/>
</dbReference>
<evidence type="ECO:0000256" key="2">
    <source>
        <dbReference type="SAM" id="MobiDB-lite"/>
    </source>
</evidence>
<feature type="region of interest" description="Disordered" evidence="2">
    <location>
        <begin position="1"/>
        <end position="32"/>
    </location>
</feature>
<dbReference type="SUPFAM" id="SSF50630">
    <property type="entry name" value="Acid proteases"/>
    <property type="match status" value="1"/>
</dbReference>
<dbReference type="GO" id="GO:0004190">
    <property type="term" value="F:aspartic-type endopeptidase activity"/>
    <property type="evidence" value="ECO:0007669"/>
    <property type="project" value="InterPro"/>
</dbReference>
<keyword evidence="4" id="KW-1185">Reference proteome</keyword>
<protein>
    <recommendedName>
        <fullName evidence="5">Peptidase A2 domain-containing protein</fullName>
    </recommendedName>
</protein>
<dbReference type="Proteomes" id="UP000602510">
    <property type="component" value="Unassembled WGS sequence"/>
</dbReference>
<dbReference type="AlphaFoldDB" id="A0A833W2I4"/>
<dbReference type="GO" id="GO:0006508">
    <property type="term" value="P:proteolysis"/>
    <property type="evidence" value="ECO:0007669"/>
    <property type="project" value="InterPro"/>
</dbReference>
<sequence length="224" mass="25023">MQQQQTFGARRNAPRYNNTRYNNANNGQRREKPRMNMVLEDDDQVDTVVMDRVTMNVADVKDEADELLETVKDIRKKVEETYSATGETSEETGLCGAPPVDVAGVHAMQPEAKAEEHAMQSAEELETPESRPTEVTMKVNAVKSEQKCNLFIKKGRINGRDVRILLDTGASTNMIKPGMASNVLLSRRLQAQRFDGTLTPATDVKHVEAPILMMLFLGYPGLRT</sequence>
<gene>
    <name evidence="3" type="ORF">GN244_ATG07985</name>
</gene>
<proteinExistence type="predicted"/>
<reference evidence="3" key="1">
    <citation type="submission" date="2020-04" db="EMBL/GenBank/DDBJ databases">
        <title>Hybrid Assembly of Korean Phytophthora infestans isolates.</title>
        <authorList>
            <person name="Prokchorchik M."/>
            <person name="Lee Y."/>
            <person name="Seo J."/>
            <person name="Cho J.-H."/>
            <person name="Park Y.-E."/>
            <person name="Jang D.-C."/>
            <person name="Im J.-S."/>
            <person name="Choi J.-G."/>
            <person name="Park H.-J."/>
            <person name="Lee G.-B."/>
            <person name="Lee Y.-G."/>
            <person name="Hong S.-Y."/>
            <person name="Cho K."/>
            <person name="Sohn K.H."/>
        </authorList>
    </citation>
    <scope>NUCLEOTIDE SEQUENCE</scope>
    <source>
        <strain evidence="3">KR_1_A1</strain>
    </source>
</reference>
<evidence type="ECO:0008006" key="5">
    <source>
        <dbReference type="Google" id="ProtNLM"/>
    </source>
</evidence>
<evidence type="ECO:0000313" key="3">
    <source>
        <dbReference type="EMBL" id="KAF4039829.1"/>
    </source>
</evidence>
<organism evidence="3 4">
    <name type="scientific">Phytophthora infestans</name>
    <name type="common">Potato late blight agent</name>
    <name type="synonym">Botrytis infestans</name>
    <dbReference type="NCBI Taxonomy" id="4787"/>
    <lineage>
        <taxon>Eukaryota</taxon>
        <taxon>Sar</taxon>
        <taxon>Stramenopiles</taxon>
        <taxon>Oomycota</taxon>
        <taxon>Peronosporomycetes</taxon>
        <taxon>Peronosporales</taxon>
        <taxon>Peronosporaceae</taxon>
        <taxon>Phytophthora</taxon>
    </lineage>
</organism>
<evidence type="ECO:0000313" key="4">
    <source>
        <dbReference type="Proteomes" id="UP000602510"/>
    </source>
</evidence>
<evidence type="ECO:0000256" key="1">
    <source>
        <dbReference type="SAM" id="Coils"/>
    </source>
</evidence>
<accession>A0A833W2I4</accession>
<keyword evidence="1" id="KW-0175">Coiled coil</keyword>
<dbReference type="Gene3D" id="2.40.70.10">
    <property type="entry name" value="Acid Proteases"/>
    <property type="match status" value="1"/>
</dbReference>
<dbReference type="InterPro" id="IPR021109">
    <property type="entry name" value="Peptidase_aspartic_dom_sf"/>
</dbReference>
<name>A0A833W2I4_PHYIN</name>
<dbReference type="Pfam" id="PF13650">
    <property type="entry name" value="Asp_protease_2"/>
    <property type="match status" value="1"/>
</dbReference>
<feature type="compositionally biased region" description="Low complexity" evidence="2">
    <location>
        <begin position="9"/>
        <end position="26"/>
    </location>
</feature>